<feature type="non-terminal residue" evidence="1">
    <location>
        <position position="1"/>
    </location>
</feature>
<proteinExistence type="predicted"/>
<accession>A0A3R8GCF8</accession>
<comment type="caution">
    <text evidence="1">The sequence shown here is derived from an EMBL/GenBank/DDBJ whole genome shotgun (WGS) entry which is preliminary data.</text>
</comment>
<protein>
    <submittedName>
        <fullName evidence="1">Uncharacterized protein</fullName>
    </submittedName>
</protein>
<dbReference type="EMBL" id="AHIV02000658">
    <property type="protein sequence ID" value="RQX73216.1"/>
    <property type="molecule type" value="Genomic_DNA"/>
</dbReference>
<sequence length="48" mass="5106">DSSSHSPDARFESLSPLRHCLPRLLASAPPAAHAAEPRSFTLHPSSSL</sequence>
<name>A0A3R8GCF8_TOXGO</name>
<evidence type="ECO:0000313" key="2">
    <source>
        <dbReference type="Proteomes" id="UP000284452"/>
    </source>
</evidence>
<dbReference type="AlphaFoldDB" id="A0A3R8GCF8"/>
<dbReference type="VEuPathDB" id="ToxoDB:TGCAST_203240B"/>
<evidence type="ECO:0000313" key="1">
    <source>
        <dbReference type="EMBL" id="RQX73216.1"/>
    </source>
</evidence>
<gene>
    <name evidence="1" type="ORF">TGCAST_203240B</name>
</gene>
<dbReference type="Proteomes" id="UP000284452">
    <property type="component" value="Unassembled WGS sequence"/>
</dbReference>
<reference evidence="1 2" key="1">
    <citation type="submission" date="2017-10" db="EMBL/GenBank/DDBJ databases">
        <authorList>
            <person name="Sibley D."/>
            <person name="Venepally P."/>
            <person name="Karamycheva S."/>
            <person name="Hadjithomas M."/>
            <person name="Khan A."/>
            <person name="Brunk B."/>
            <person name="Roos D."/>
            <person name="Caler E."/>
            <person name="Lorenzi H."/>
        </authorList>
    </citation>
    <scope>NUCLEOTIDE SEQUENCE [LARGE SCALE GENOMIC DNA]</scope>
    <source>
        <strain evidence="1 2">CAST</strain>
    </source>
</reference>
<organism evidence="1 2">
    <name type="scientific">Toxoplasma gondii CAST</name>
    <dbReference type="NCBI Taxonomy" id="943122"/>
    <lineage>
        <taxon>Eukaryota</taxon>
        <taxon>Sar</taxon>
        <taxon>Alveolata</taxon>
        <taxon>Apicomplexa</taxon>
        <taxon>Conoidasida</taxon>
        <taxon>Coccidia</taxon>
        <taxon>Eucoccidiorida</taxon>
        <taxon>Eimeriorina</taxon>
        <taxon>Sarcocystidae</taxon>
        <taxon>Toxoplasma</taxon>
    </lineage>
</organism>
<feature type="non-terminal residue" evidence="1">
    <location>
        <position position="48"/>
    </location>
</feature>